<dbReference type="NCBIfam" id="TIGR04294">
    <property type="entry name" value="pre_pil_HX9DG"/>
    <property type="match status" value="1"/>
</dbReference>
<dbReference type="InterPro" id="IPR012902">
    <property type="entry name" value="N_methyl_site"/>
</dbReference>
<dbReference type="AlphaFoldDB" id="A0A5C5ZS44"/>
<sequence length="364" mass="39951">MRAPISCRRRLPAAFTLVELLVVIAIIGILVALLLPAVQSAREAARRSQCLSNMRQVGLALMNYESANGRFPAGAVQRDLAAAEASADPTMFSWVTLVMRYVEEAAAYDQADWTIPLGERVAADNTAHHIQFKTFQCPTDEPADVVDGMNFYGARGNYVANAGIGWVWMDNPADFTSYPFQCRTKSQINPFANRYAEDPYGTGVTEEPKHWSKCEDGSSLYRLGAFLVNKGLKLARATDGTSKTAAVSELITVPGVDTRGAMHFGAAAMYMHDFVPNAKQVTLLGKPDDWKDLTRYCVNEYNAPCKQNSQAWKGQWNQTARSNHPGGVNTLFVDGSAKLVQDSIEQLIWHAYSTPDGEEVVGSL</sequence>
<feature type="domain" description="DUF1559" evidence="2">
    <location>
        <begin position="39"/>
        <end position="346"/>
    </location>
</feature>
<dbReference type="PANTHER" id="PTHR30093:SF2">
    <property type="entry name" value="TYPE II SECRETION SYSTEM PROTEIN H"/>
    <property type="match status" value="1"/>
</dbReference>
<keyword evidence="4" id="KW-1185">Reference proteome</keyword>
<dbReference type="OrthoDB" id="251754at2"/>
<protein>
    <submittedName>
        <fullName evidence="3">Type II secretion system protein G</fullName>
    </submittedName>
</protein>
<gene>
    <name evidence="3" type="primary">xcpT_7</name>
    <name evidence="3" type="ORF">Mal64_06940</name>
</gene>
<dbReference type="SUPFAM" id="SSF54523">
    <property type="entry name" value="Pili subunits"/>
    <property type="match status" value="1"/>
</dbReference>
<dbReference type="Proteomes" id="UP000315440">
    <property type="component" value="Unassembled WGS sequence"/>
</dbReference>
<evidence type="ECO:0000259" key="2">
    <source>
        <dbReference type="Pfam" id="PF07596"/>
    </source>
</evidence>
<dbReference type="RefSeq" id="WP_146397073.1">
    <property type="nucleotide sequence ID" value="NZ_SJPQ01000001.1"/>
</dbReference>
<dbReference type="Gene3D" id="3.30.700.10">
    <property type="entry name" value="Glycoprotein, Type 4 Pilin"/>
    <property type="match status" value="1"/>
</dbReference>
<name>A0A5C5ZS44_9BACT</name>
<evidence type="ECO:0000256" key="1">
    <source>
        <dbReference type="SAM" id="Phobius"/>
    </source>
</evidence>
<dbReference type="InterPro" id="IPR011453">
    <property type="entry name" value="DUF1559"/>
</dbReference>
<keyword evidence="1" id="KW-0812">Transmembrane</keyword>
<keyword evidence="1" id="KW-0472">Membrane</keyword>
<evidence type="ECO:0000313" key="3">
    <source>
        <dbReference type="EMBL" id="TWT90309.1"/>
    </source>
</evidence>
<dbReference type="PANTHER" id="PTHR30093">
    <property type="entry name" value="GENERAL SECRETION PATHWAY PROTEIN G"/>
    <property type="match status" value="1"/>
</dbReference>
<feature type="transmembrane region" description="Helical" evidence="1">
    <location>
        <begin position="12"/>
        <end position="38"/>
    </location>
</feature>
<proteinExistence type="predicted"/>
<dbReference type="NCBIfam" id="TIGR02532">
    <property type="entry name" value="IV_pilin_GFxxxE"/>
    <property type="match status" value="1"/>
</dbReference>
<dbReference type="Pfam" id="PF07596">
    <property type="entry name" value="SBP_bac_10"/>
    <property type="match status" value="1"/>
</dbReference>
<dbReference type="InterPro" id="IPR027558">
    <property type="entry name" value="Pre_pil_HX9DG_C"/>
</dbReference>
<keyword evidence="1" id="KW-1133">Transmembrane helix</keyword>
<reference evidence="3 4" key="1">
    <citation type="submission" date="2019-02" db="EMBL/GenBank/DDBJ databases">
        <title>Deep-cultivation of Planctomycetes and their phenomic and genomic characterization uncovers novel biology.</title>
        <authorList>
            <person name="Wiegand S."/>
            <person name="Jogler M."/>
            <person name="Boedeker C."/>
            <person name="Pinto D."/>
            <person name="Vollmers J."/>
            <person name="Rivas-Marin E."/>
            <person name="Kohn T."/>
            <person name="Peeters S.H."/>
            <person name="Heuer A."/>
            <person name="Rast P."/>
            <person name="Oberbeckmann S."/>
            <person name="Bunk B."/>
            <person name="Jeske O."/>
            <person name="Meyerdierks A."/>
            <person name="Storesund J.E."/>
            <person name="Kallscheuer N."/>
            <person name="Luecker S."/>
            <person name="Lage O.M."/>
            <person name="Pohl T."/>
            <person name="Merkel B.J."/>
            <person name="Hornburger P."/>
            <person name="Mueller R.-W."/>
            <person name="Bruemmer F."/>
            <person name="Labrenz M."/>
            <person name="Spormann A.M."/>
            <person name="Op Den Camp H."/>
            <person name="Overmann J."/>
            <person name="Amann R."/>
            <person name="Jetten M.S.M."/>
            <person name="Mascher T."/>
            <person name="Medema M.H."/>
            <person name="Devos D.P."/>
            <person name="Kaster A.-K."/>
            <person name="Ovreas L."/>
            <person name="Rohde M."/>
            <person name="Galperin M.Y."/>
            <person name="Jogler C."/>
        </authorList>
    </citation>
    <scope>NUCLEOTIDE SEQUENCE [LARGE SCALE GENOMIC DNA]</scope>
    <source>
        <strain evidence="3 4">Mal64</strain>
    </source>
</reference>
<organism evidence="3 4">
    <name type="scientific">Pseudobythopirellula maris</name>
    <dbReference type="NCBI Taxonomy" id="2527991"/>
    <lineage>
        <taxon>Bacteria</taxon>
        <taxon>Pseudomonadati</taxon>
        <taxon>Planctomycetota</taxon>
        <taxon>Planctomycetia</taxon>
        <taxon>Pirellulales</taxon>
        <taxon>Lacipirellulaceae</taxon>
        <taxon>Pseudobythopirellula</taxon>
    </lineage>
</organism>
<dbReference type="InterPro" id="IPR045584">
    <property type="entry name" value="Pilin-like"/>
</dbReference>
<accession>A0A5C5ZS44</accession>
<dbReference type="Pfam" id="PF07963">
    <property type="entry name" value="N_methyl"/>
    <property type="match status" value="1"/>
</dbReference>
<evidence type="ECO:0000313" key="4">
    <source>
        <dbReference type="Proteomes" id="UP000315440"/>
    </source>
</evidence>
<dbReference type="EMBL" id="SJPQ01000001">
    <property type="protein sequence ID" value="TWT90309.1"/>
    <property type="molecule type" value="Genomic_DNA"/>
</dbReference>
<comment type="caution">
    <text evidence="3">The sequence shown here is derived from an EMBL/GenBank/DDBJ whole genome shotgun (WGS) entry which is preliminary data.</text>
</comment>